<proteinExistence type="predicted"/>
<accession>A0A2A9A5G7</accession>
<dbReference type="RefSeq" id="WP_098342170.1">
    <property type="nucleotide sequence ID" value="NZ_NTRR01000010.1"/>
</dbReference>
<gene>
    <name evidence="1" type="ORF">CN307_08395</name>
</gene>
<name>A0A2A9A5G7_BACCE</name>
<protein>
    <submittedName>
        <fullName evidence="1">Uncharacterized protein</fullName>
    </submittedName>
</protein>
<dbReference type="EMBL" id="NTRR01000010">
    <property type="protein sequence ID" value="PFE17354.1"/>
    <property type="molecule type" value="Genomic_DNA"/>
</dbReference>
<evidence type="ECO:0000313" key="2">
    <source>
        <dbReference type="Proteomes" id="UP000220032"/>
    </source>
</evidence>
<sequence length="385" mass="45280">MYSIELVQSTLLKQLNELKSIEFPCCINKVSLNHNGLIHTISREKMVPFNDYNLAIIKQSLRGKYEEPLIKFLIAYLVKAKSLNYIDYIFKDLFEEFKLYLEGKYVYRTISLIHHLDIQNQKIEFQDFVIRPIDIESIEYFYNSLNEYDSHFKPTLNDIGLDNHKPNPRVLFERKQVLNNFSEIEQSREQIIKLAQSILLYNGTLDHIYFSPVITFSYFDNSGMFRSIEYINEINNRNRKKNVVISDASLLNSYFDKLIKLPKKSVAIDRMTSAHNKVDLEDKFIDLAISLESMYPSISAELKFKISLYTATLLDRSQETYQKVSNLYKVRSHLVHGNSKYSREQLIKELTEIDKLVRKMIIKLLENGSKLEVKEEDILKILLPN</sequence>
<dbReference type="AlphaFoldDB" id="A0A2A9A5G7"/>
<dbReference type="Proteomes" id="UP000220032">
    <property type="component" value="Unassembled WGS sequence"/>
</dbReference>
<comment type="caution">
    <text evidence="1">The sequence shown here is derived from an EMBL/GenBank/DDBJ whole genome shotgun (WGS) entry which is preliminary data.</text>
</comment>
<organism evidence="1 2">
    <name type="scientific">Bacillus cereus</name>
    <dbReference type="NCBI Taxonomy" id="1396"/>
    <lineage>
        <taxon>Bacteria</taxon>
        <taxon>Bacillati</taxon>
        <taxon>Bacillota</taxon>
        <taxon>Bacilli</taxon>
        <taxon>Bacillales</taxon>
        <taxon>Bacillaceae</taxon>
        <taxon>Bacillus</taxon>
        <taxon>Bacillus cereus group</taxon>
    </lineage>
</organism>
<reference evidence="1 2" key="1">
    <citation type="submission" date="2017-09" db="EMBL/GenBank/DDBJ databases">
        <title>Large-scale bioinformatics analysis of Bacillus genomes uncovers conserved roles of natural products in bacterial physiology.</title>
        <authorList>
            <consortium name="Agbiome Team Llc"/>
            <person name="Bleich R.M."/>
            <person name="Grubbs K.J."/>
            <person name="Santa Maria K.C."/>
            <person name="Allen S.E."/>
            <person name="Farag S."/>
            <person name="Shank E.A."/>
            <person name="Bowers A."/>
        </authorList>
    </citation>
    <scope>NUCLEOTIDE SEQUENCE [LARGE SCALE GENOMIC DNA]</scope>
    <source>
        <strain evidence="1 2">AFS022681</strain>
    </source>
</reference>
<evidence type="ECO:0000313" key="1">
    <source>
        <dbReference type="EMBL" id="PFE17354.1"/>
    </source>
</evidence>